<keyword evidence="4" id="KW-1185">Reference proteome</keyword>
<evidence type="ECO:0000313" key="3">
    <source>
        <dbReference type="EMBL" id="KAK1754870.1"/>
    </source>
</evidence>
<evidence type="ECO:0000256" key="1">
    <source>
        <dbReference type="SAM" id="MobiDB-lite"/>
    </source>
</evidence>
<dbReference type="AlphaFoldDB" id="A0AAJ0BBQ1"/>
<evidence type="ECO:0000259" key="2">
    <source>
        <dbReference type="Pfam" id="PF24476"/>
    </source>
</evidence>
<dbReference type="PANTHER" id="PTHR35186:SF4">
    <property type="entry name" value="PRION-INHIBITION AND PROPAGATION HELO DOMAIN-CONTAINING PROTEIN"/>
    <property type="match status" value="1"/>
</dbReference>
<dbReference type="InterPro" id="IPR056002">
    <property type="entry name" value="DUF7580"/>
</dbReference>
<feature type="domain" description="DUF7580" evidence="2">
    <location>
        <begin position="465"/>
        <end position="619"/>
    </location>
</feature>
<accession>A0AAJ0BBQ1</accession>
<proteinExistence type="predicted"/>
<dbReference type="EMBL" id="MU839834">
    <property type="protein sequence ID" value="KAK1754870.1"/>
    <property type="molecule type" value="Genomic_DNA"/>
</dbReference>
<protein>
    <recommendedName>
        <fullName evidence="2">DUF7580 domain-containing protein</fullName>
    </recommendedName>
</protein>
<gene>
    <name evidence="3" type="ORF">QBC47DRAFT_382022</name>
</gene>
<evidence type="ECO:0000313" key="4">
    <source>
        <dbReference type="Proteomes" id="UP001239445"/>
    </source>
</evidence>
<name>A0AAJ0BBQ1_9PEZI</name>
<feature type="compositionally biased region" description="Polar residues" evidence="1">
    <location>
        <begin position="355"/>
        <end position="367"/>
    </location>
</feature>
<dbReference type="Proteomes" id="UP001239445">
    <property type="component" value="Unassembled WGS sequence"/>
</dbReference>
<dbReference type="PANTHER" id="PTHR35186">
    <property type="entry name" value="ANK_REP_REGION DOMAIN-CONTAINING PROTEIN"/>
    <property type="match status" value="1"/>
</dbReference>
<sequence length="643" mass="71143">MSGVEFTVGVVLASVPIAFELFEQYGKLSGKISTFRHHSKEILKLQCLIGAQRTIFRNNTINLLSAITRDNDRIRSWISTTGLGDESVGSVNDSPRHWILSEVCRSRIESLRESLKSCDDVAAQIASVLNEIVSEVSAIAKAIGSTETPGGSAKRDWIRQFKGRVKLAVRKTDVSKKVDELRNYNNDFTSMTTQIVNSVAELGPGVTPWARDSGGRQSRVAKDANLVEKYCRVRCASTTVYETLALKWACPNHQGHLAMLSLVEVPGSLHSVKFEVAISVSESDKAVSEPLWIEIEHSEERKVQGVSLTQADADTLESLSNTLRKHAGPFDHVAKSLPSPTESPTARPTKRVRFNDSSSQPISIRTRTESQAIRVGDGALSQHEPTHDLLLVPDFCEHFGTLGLNVRTQDRCLGYLGGKCIQRFYAPPPDRRFSGEPRSLAAILAWVSEYSITKMLPIALTFHIAGSMAASILQFHSTPWLPQTWRTQDVMFFSAGDPSEEQIPRLSPPYFQAELTKASTIRVTANETAETAVTGARNEILFRLGIVLLELGFSRPWHIIRELGSSALPPNRQSDYHIADKLCTILTMQMGTRYPKMVRRCIGCDFGLSEPQDDLESEELQAGFLADVVLALRGLEEEVKALL</sequence>
<organism evidence="3 4">
    <name type="scientific">Echria macrotheca</name>
    <dbReference type="NCBI Taxonomy" id="438768"/>
    <lineage>
        <taxon>Eukaryota</taxon>
        <taxon>Fungi</taxon>
        <taxon>Dikarya</taxon>
        <taxon>Ascomycota</taxon>
        <taxon>Pezizomycotina</taxon>
        <taxon>Sordariomycetes</taxon>
        <taxon>Sordariomycetidae</taxon>
        <taxon>Sordariales</taxon>
        <taxon>Schizotheciaceae</taxon>
        <taxon>Echria</taxon>
    </lineage>
</organism>
<dbReference type="Pfam" id="PF24476">
    <property type="entry name" value="DUF7580"/>
    <property type="match status" value="1"/>
</dbReference>
<reference evidence="3" key="1">
    <citation type="submission" date="2023-06" db="EMBL/GenBank/DDBJ databases">
        <title>Genome-scale phylogeny and comparative genomics of the fungal order Sordariales.</title>
        <authorList>
            <consortium name="Lawrence Berkeley National Laboratory"/>
            <person name="Hensen N."/>
            <person name="Bonometti L."/>
            <person name="Westerberg I."/>
            <person name="Brannstrom I.O."/>
            <person name="Guillou S."/>
            <person name="Cros-Aarteil S."/>
            <person name="Calhoun S."/>
            <person name="Haridas S."/>
            <person name="Kuo A."/>
            <person name="Mondo S."/>
            <person name="Pangilinan J."/>
            <person name="Riley R."/>
            <person name="Labutti K."/>
            <person name="Andreopoulos B."/>
            <person name="Lipzen A."/>
            <person name="Chen C."/>
            <person name="Yanf M."/>
            <person name="Daum C."/>
            <person name="Ng V."/>
            <person name="Clum A."/>
            <person name="Steindorff A."/>
            <person name="Ohm R."/>
            <person name="Martin F."/>
            <person name="Silar P."/>
            <person name="Natvig D."/>
            <person name="Lalanne C."/>
            <person name="Gautier V."/>
            <person name="Ament-Velasquez S.L."/>
            <person name="Kruys A."/>
            <person name="Hutchinson M.I."/>
            <person name="Powell A.J."/>
            <person name="Barry K."/>
            <person name="Miller A.N."/>
            <person name="Grigoriev I.V."/>
            <person name="Debuchy R."/>
            <person name="Gladieux P."/>
            <person name="Thoren M.H."/>
            <person name="Johannesson H."/>
        </authorList>
    </citation>
    <scope>NUCLEOTIDE SEQUENCE</scope>
    <source>
        <strain evidence="3">PSN4</strain>
    </source>
</reference>
<comment type="caution">
    <text evidence="3">The sequence shown here is derived from an EMBL/GenBank/DDBJ whole genome shotgun (WGS) entry which is preliminary data.</text>
</comment>
<feature type="region of interest" description="Disordered" evidence="1">
    <location>
        <begin position="330"/>
        <end position="367"/>
    </location>
</feature>